<evidence type="ECO:0000313" key="2">
    <source>
        <dbReference type="EMBL" id="RED15639.1"/>
    </source>
</evidence>
<dbReference type="SUPFAM" id="SSF48452">
    <property type="entry name" value="TPR-like"/>
    <property type="match status" value="1"/>
</dbReference>
<comment type="caution">
    <text evidence="2">The sequence shown here is derived from an EMBL/GenBank/DDBJ whole genome shotgun (WGS) entry which is preliminary data.</text>
</comment>
<gene>
    <name evidence="2" type="ORF">DFR46_0638</name>
</gene>
<dbReference type="Gene3D" id="1.25.40.10">
    <property type="entry name" value="Tetratricopeptide repeat domain"/>
    <property type="match status" value="1"/>
</dbReference>
<dbReference type="AlphaFoldDB" id="A0A3D9FCX6"/>
<reference evidence="2 3" key="1">
    <citation type="submission" date="2018-07" db="EMBL/GenBank/DDBJ databases">
        <title>Genomic Encyclopedia of Type Strains, Phase IV (KMG-IV): sequencing the most valuable type-strain genomes for metagenomic binning, comparative biology and taxonomic classification.</title>
        <authorList>
            <person name="Goeker M."/>
        </authorList>
    </citation>
    <scope>NUCLEOTIDE SEQUENCE [LARGE SCALE GENOMIC DNA]</scope>
    <source>
        <strain evidence="2 3">DSM 26725</strain>
    </source>
</reference>
<accession>A0A3D9FCX6</accession>
<evidence type="ECO:0000313" key="3">
    <source>
        <dbReference type="Proteomes" id="UP000256310"/>
    </source>
</evidence>
<proteinExistence type="predicted"/>
<sequence>MLEAREETVTELIMRLSPLAIALSLTLATVSSSVHGQRVDDDIDARSTALVEAGRAALAEGDNDRAADLVESALAVDPRNRDGFIALAEIAEERELPGKAIRYYREALTIDPNDLAALEGQGRVLVSRGAIERARRNLVRIEALCEGDCPEAVSLAAVIEAAPPAAQLAARDVLAPATEAEEPVTAQ</sequence>
<name>A0A3D9FCX6_9SPHN</name>
<feature type="repeat" description="TPR" evidence="1">
    <location>
        <begin position="47"/>
        <end position="80"/>
    </location>
</feature>
<organism evidence="2 3">
    <name type="scientific">Parasphingopyxis lamellibrachiae</name>
    <dbReference type="NCBI Taxonomy" id="680125"/>
    <lineage>
        <taxon>Bacteria</taxon>
        <taxon>Pseudomonadati</taxon>
        <taxon>Pseudomonadota</taxon>
        <taxon>Alphaproteobacteria</taxon>
        <taxon>Sphingomonadales</taxon>
        <taxon>Sphingomonadaceae</taxon>
        <taxon>Parasphingopyxis</taxon>
    </lineage>
</organism>
<evidence type="ECO:0000256" key="1">
    <source>
        <dbReference type="PROSITE-ProRule" id="PRU00339"/>
    </source>
</evidence>
<dbReference type="InterPro" id="IPR019734">
    <property type="entry name" value="TPR_rpt"/>
</dbReference>
<dbReference type="EMBL" id="QRDP01000004">
    <property type="protein sequence ID" value="RED15639.1"/>
    <property type="molecule type" value="Genomic_DNA"/>
</dbReference>
<protein>
    <submittedName>
        <fullName evidence="2">Tetratricopeptide repeat protein</fullName>
    </submittedName>
</protein>
<dbReference type="SMART" id="SM00028">
    <property type="entry name" value="TPR"/>
    <property type="match status" value="2"/>
</dbReference>
<dbReference type="InterPro" id="IPR011990">
    <property type="entry name" value="TPR-like_helical_dom_sf"/>
</dbReference>
<dbReference type="Proteomes" id="UP000256310">
    <property type="component" value="Unassembled WGS sequence"/>
</dbReference>
<keyword evidence="3" id="KW-1185">Reference proteome</keyword>
<dbReference type="Pfam" id="PF13432">
    <property type="entry name" value="TPR_16"/>
    <property type="match status" value="1"/>
</dbReference>
<keyword evidence="1" id="KW-0802">TPR repeat</keyword>
<feature type="repeat" description="TPR" evidence="1">
    <location>
        <begin position="81"/>
        <end position="114"/>
    </location>
</feature>
<dbReference type="PROSITE" id="PS50005">
    <property type="entry name" value="TPR"/>
    <property type="match status" value="2"/>
</dbReference>